<evidence type="ECO:0000256" key="1">
    <source>
        <dbReference type="SAM" id="Phobius"/>
    </source>
</evidence>
<keyword evidence="1" id="KW-0472">Membrane</keyword>
<gene>
    <name evidence="2" type="primary">AUG5_1</name>
    <name evidence="2" type="ORF">CFP56_001248</name>
</gene>
<sequence>MHSFHDSLLLGKTHVALLKLLISDVEVELITLKLPFVGFFFSLCIPFIIPCYLEKRMWPLLMLLISDGEAELSSVYFPPHLSISCNFFALLHLALLGSMGANRSTRPEAVAALEKNAALLTASAGSGDLSAIPLVCRVSPGLPYAVEFHSSLVRRLEPLSSYAVNSTELTNMTSEEEYLKKQTYSLQVCLAFCIIIPNNLG</sequence>
<evidence type="ECO:0000313" key="3">
    <source>
        <dbReference type="Proteomes" id="UP000237347"/>
    </source>
</evidence>
<dbReference type="AlphaFoldDB" id="A0AAW0IMR6"/>
<evidence type="ECO:0000313" key="2">
    <source>
        <dbReference type="EMBL" id="KAK7815703.1"/>
    </source>
</evidence>
<protein>
    <submittedName>
        <fullName evidence="2">Augmin subunit 5</fullName>
    </submittedName>
</protein>
<dbReference type="Proteomes" id="UP000237347">
    <property type="component" value="Unassembled WGS sequence"/>
</dbReference>
<keyword evidence="1" id="KW-0812">Transmembrane</keyword>
<proteinExistence type="predicted"/>
<keyword evidence="1" id="KW-1133">Transmembrane helix</keyword>
<dbReference type="GO" id="GO:0005876">
    <property type="term" value="C:spindle microtubule"/>
    <property type="evidence" value="ECO:0007669"/>
    <property type="project" value="InterPro"/>
</dbReference>
<keyword evidence="3" id="KW-1185">Reference proteome</keyword>
<accession>A0AAW0IMR6</accession>
<organism evidence="2 3">
    <name type="scientific">Quercus suber</name>
    <name type="common">Cork oak</name>
    <dbReference type="NCBI Taxonomy" id="58331"/>
    <lineage>
        <taxon>Eukaryota</taxon>
        <taxon>Viridiplantae</taxon>
        <taxon>Streptophyta</taxon>
        <taxon>Embryophyta</taxon>
        <taxon>Tracheophyta</taxon>
        <taxon>Spermatophyta</taxon>
        <taxon>Magnoliopsida</taxon>
        <taxon>eudicotyledons</taxon>
        <taxon>Gunneridae</taxon>
        <taxon>Pentapetalae</taxon>
        <taxon>rosids</taxon>
        <taxon>fabids</taxon>
        <taxon>Fagales</taxon>
        <taxon>Fagaceae</taxon>
        <taxon>Quercus</taxon>
    </lineage>
</organism>
<feature type="transmembrane region" description="Helical" evidence="1">
    <location>
        <begin position="34"/>
        <end position="53"/>
    </location>
</feature>
<name>A0AAW0IMR6_QUESU</name>
<dbReference type="InterPro" id="IPR044706">
    <property type="entry name" value="AUG5_plant"/>
</dbReference>
<dbReference type="EMBL" id="PKMF04000987">
    <property type="protein sequence ID" value="KAK7815703.1"/>
    <property type="molecule type" value="Genomic_DNA"/>
</dbReference>
<dbReference type="PANTHER" id="PTHR34968">
    <property type="entry name" value="AUGMIN SUBUNIT 5"/>
    <property type="match status" value="1"/>
</dbReference>
<reference evidence="2 3" key="1">
    <citation type="journal article" date="2018" name="Sci. Data">
        <title>The draft genome sequence of cork oak.</title>
        <authorList>
            <person name="Ramos A.M."/>
            <person name="Usie A."/>
            <person name="Barbosa P."/>
            <person name="Barros P.M."/>
            <person name="Capote T."/>
            <person name="Chaves I."/>
            <person name="Simoes F."/>
            <person name="Abreu I."/>
            <person name="Carrasquinho I."/>
            <person name="Faro C."/>
            <person name="Guimaraes J.B."/>
            <person name="Mendonca D."/>
            <person name="Nobrega F."/>
            <person name="Rodrigues L."/>
            <person name="Saibo N.J.M."/>
            <person name="Varela M.C."/>
            <person name="Egas C."/>
            <person name="Matos J."/>
            <person name="Miguel C.M."/>
            <person name="Oliveira M.M."/>
            <person name="Ricardo C.P."/>
            <person name="Goncalves S."/>
        </authorList>
    </citation>
    <scope>NUCLEOTIDE SEQUENCE [LARGE SCALE GENOMIC DNA]</scope>
    <source>
        <strain evidence="3">cv. HL8</strain>
    </source>
</reference>
<comment type="caution">
    <text evidence="2">The sequence shown here is derived from an EMBL/GenBank/DDBJ whole genome shotgun (WGS) entry which is preliminary data.</text>
</comment>
<dbReference type="PANTHER" id="PTHR34968:SF1">
    <property type="entry name" value="AUGMIN SUBUNIT 5"/>
    <property type="match status" value="1"/>
</dbReference>